<sequence length="141" mass="15939">MADKNSQPLAYASFTISGDLVLPEFWTGYFDVVPDIAHRKGDPIVDPTGQGRNIGRRTGVWGVRSKSAIHNDLLEPHLRHLIRQLGLPRGDLLELTTQTAAHMRFFCYWDNESGTRIPDIPDDIRAMMESMGGTIEIDEYR</sequence>
<dbReference type="Proteomes" id="UP000054770">
    <property type="component" value="Unassembled WGS sequence"/>
</dbReference>
<protein>
    <recommendedName>
        <fullName evidence="3">DUF4279 domain-containing protein</fullName>
    </recommendedName>
</protein>
<dbReference type="EMBL" id="FCON02000038">
    <property type="protein sequence ID" value="SAL66098.1"/>
    <property type="molecule type" value="Genomic_DNA"/>
</dbReference>
<dbReference type="AlphaFoldDB" id="A0A158JB80"/>
<name>A0A158JB80_9BURK</name>
<comment type="caution">
    <text evidence="1">The sequence shown here is derived from an EMBL/GenBank/DDBJ whole genome shotgun (WGS) entry which is preliminary data.</text>
</comment>
<keyword evidence="2" id="KW-1185">Reference proteome</keyword>
<accession>A0A158JB80</accession>
<evidence type="ECO:0000313" key="2">
    <source>
        <dbReference type="Proteomes" id="UP000054770"/>
    </source>
</evidence>
<dbReference type="RefSeq" id="WP_087645774.1">
    <property type="nucleotide sequence ID" value="NZ_FCON02000038.1"/>
</dbReference>
<reference evidence="1" key="1">
    <citation type="submission" date="2016-01" db="EMBL/GenBank/DDBJ databases">
        <authorList>
            <person name="Peeters C."/>
        </authorList>
    </citation>
    <scope>NUCLEOTIDE SEQUENCE [LARGE SCALE GENOMIC DNA]</scope>
    <source>
        <strain evidence="1">LMG 22940</strain>
    </source>
</reference>
<proteinExistence type="predicted"/>
<dbReference type="OrthoDB" id="9095800at2"/>
<gene>
    <name evidence="1" type="ORF">AWB68_03687</name>
</gene>
<evidence type="ECO:0008006" key="3">
    <source>
        <dbReference type="Google" id="ProtNLM"/>
    </source>
</evidence>
<evidence type="ECO:0000313" key="1">
    <source>
        <dbReference type="EMBL" id="SAL66098.1"/>
    </source>
</evidence>
<organism evidence="1 2">
    <name type="scientific">Caballeronia choica</name>
    <dbReference type="NCBI Taxonomy" id="326476"/>
    <lineage>
        <taxon>Bacteria</taxon>
        <taxon>Pseudomonadati</taxon>
        <taxon>Pseudomonadota</taxon>
        <taxon>Betaproteobacteria</taxon>
        <taxon>Burkholderiales</taxon>
        <taxon>Burkholderiaceae</taxon>
        <taxon>Caballeronia</taxon>
    </lineage>
</organism>